<reference evidence="2 3" key="1">
    <citation type="submission" date="2019-10" db="EMBL/GenBank/DDBJ databases">
        <authorList>
            <person name="Karimi E."/>
        </authorList>
    </citation>
    <scope>NUCLEOTIDE SEQUENCE [LARGE SCALE GENOMIC DNA]</scope>
    <source>
        <strain evidence="2">Sphingobacterium sp. 8BC</strain>
    </source>
</reference>
<name>A0A654DKM3_SPHMU</name>
<dbReference type="AlphaFoldDB" id="A0A654DKM3"/>
<accession>A0A654DKM3</accession>
<protein>
    <submittedName>
        <fullName evidence="2">Uncharacterized protein</fullName>
    </submittedName>
</protein>
<evidence type="ECO:0000313" key="2">
    <source>
        <dbReference type="EMBL" id="VXD05740.1"/>
    </source>
</evidence>
<proteinExistence type="predicted"/>
<keyword evidence="1" id="KW-0812">Transmembrane</keyword>
<feature type="transmembrane region" description="Helical" evidence="1">
    <location>
        <begin position="21"/>
        <end position="45"/>
    </location>
</feature>
<evidence type="ECO:0000313" key="3">
    <source>
        <dbReference type="Proteomes" id="UP000432350"/>
    </source>
</evidence>
<dbReference type="EMBL" id="CABWMV010000025">
    <property type="protein sequence ID" value="VXD05740.1"/>
    <property type="molecule type" value="Genomic_DNA"/>
</dbReference>
<gene>
    <name evidence="2" type="ORF">SPHINGO8BC_60675</name>
</gene>
<keyword evidence="1" id="KW-0472">Membrane</keyword>
<sequence>MSAYCNSGISKTKMGRFLKVAAVYLIHIFIYKKGLWPFFLFLIQIPLF</sequence>
<evidence type="ECO:0000256" key="1">
    <source>
        <dbReference type="SAM" id="Phobius"/>
    </source>
</evidence>
<keyword evidence="1" id="KW-1133">Transmembrane helix</keyword>
<dbReference type="Proteomes" id="UP000432350">
    <property type="component" value="Unassembled WGS sequence"/>
</dbReference>
<organism evidence="2 3">
    <name type="scientific">Sphingobacterium multivorum</name>
    <dbReference type="NCBI Taxonomy" id="28454"/>
    <lineage>
        <taxon>Bacteria</taxon>
        <taxon>Pseudomonadati</taxon>
        <taxon>Bacteroidota</taxon>
        <taxon>Sphingobacteriia</taxon>
        <taxon>Sphingobacteriales</taxon>
        <taxon>Sphingobacteriaceae</taxon>
        <taxon>Sphingobacterium</taxon>
    </lineage>
</organism>